<dbReference type="PROSITE" id="PS50077">
    <property type="entry name" value="HEAT_REPEAT"/>
    <property type="match status" value="1"/>
</dbReference>
<dbReference type="GO" id="GO:1902903">
    <property type="term" value="P:regulation of supramolecular fiber organization"/>
    <property type="evidence" value="ECO:0007669"/>
    <property type="project" value="UniProtKB-ARBA"/>
</dbReference>
<gene>
    <name evidence="8" type="ORF">MMEN_LOCUS2650</name>
</gene>
<keyword evidence="9" id="KW-1185">Reference proteome</keyword>
<dbReference type="PANTHER" id="PTHR21567:SF28">
    <property type="entry name" value="CLIP-ASSOCIATING PROTEIN 1"/>
    <property type="match status" value="1"/>
</dbReference>
<feature type="compositionally biased region" description="Low complexity" evidence="6">
    <location>
        <begin position="300"/>
        <end position="310"/>
    </location>
</feature>
<dbReference type="SUPFAM" id="SSF48371">
    <property type="entry name" value="ARM repeat"/>
    <property type="match status" value="1"/>
</dbReference>
<dbReference type="InterPro" id="IPR011989">
    <property type="entry name" value="ARM-like"/>
</dbReference>
<feature type="compositionally biased region" description="Low complexity" evidence="6">
    <location>
        <begin position="610"/>
        <end position="623"/>
    </location>
</feature>
<dbReference type="InterPro" id="IPR048491">
    <property type="entry name" value="XMAP215_CLASP_TOG"/>
</dbReference>
<keyword evidence="4" id="KW-0206">Cytoskeleton</keyword>
<dbReference type="OrthoDB" id="46159at2759"/>
<evidence type="ECO:0000256" key="4">
    <source>
        <dbReference type="ARBA" id="ARBA00023212"/>
    </source>
</evidence>
<evidence type="ECO:0000256" key="6">
    <source>
        <dbReference type="SAM" id="MobiDB-lite"/>
    </source>
</evidence>
<dbReference type="Gene3D" id="1.25.10.10">
    <property type="entry name" value="Leucine-rich Repeat Variant"/>
    <property type="match status" value="2"/>
</dbReference>
<organism evidence="8 9">
    <name type="scientific">Menidia menidia</name>
    <name type="common">Atlantic silverside</name>
    <dbReference type="NCBI Taxonomy" id="238744"/>
    <lineage>
        <taxon>Eukaryota</taxon>
        <taxon>Metazoa</taxon>
        <taxon>Chordata</taxon>
        <taxon>Craniata</taxon>
        <taxon>Vertebrata</taxon>
        <taxon>Euteleostomi</taxon>
        <taxon>Actinopterygii</taxon>
        <taxon>Neopterygii</taxon>
        <taxon>Teleostei</taxon>
        <taxon>Neoteleostei</taxon>
        <taxon>Acanthomorphata</taxon>
        <taxon>Ovalentaria</taxon>
        <taxon>Atherinomorphae</taxon>
        <taxon>Atheriniformes</taxon>
        <taxon>Atherinopsidae</taxon>
        <taxon>Menidiinae</taxon>
        <taxon>Menidia</taxon>
    </lineage>
</organism>
<feature type="compositionally biased region" description="Polar residues" evidence="6">
    <location>
        <begin position="257"/>
        <end position="268"/>
    </location>
</feature>
<dbReference type="GO" id="GO:0005813">
    <property type="term" value="C:centrosome"/>
    <property type="evidence" value="ECO:0007669"/>
    <property type="project" value="UniProtKB-SubCell"/>
</dbReference>
<dbReference type="GO" id="GO:0031110">
    <property type="term" value="P:regulation of microtubule polymerization or depolymerization"/>
    <property type="evidence" value="ECO:0007669"/>
    <property type="project" value="UniProtKB-ARBA"/>
</dbReference>
<dbReference type="Proteomes" id="UP000677803">
    <property type="component" value="Unassembled WGS sequence"/>
</dbReference>
<evidence type="ECO:0000256" key="2">
    <source>
        <dbReference type="ARBA" id="ARBA00022490"/>
    </source>
</evidence>
<dbReference type="GO" id="GO:0005881">
    <property type="term" value="C:cytoplasmic microtubule"/>
    <property type="evidence" value="ECO:0007669"/>
    <property type="project" value="TreeGrafter"/>
</dbReference>
<feature type="domain" description="TOG" evidence="7">
    <location>
        <begin position="49"/>
        <end position="285"/>
    </location>
</feature>
<feature type="compositionally biased region" description="Low complexity" evidence="6">
    <location>
        <begin position="513"/>
        <end position="530"/>
    </location>
</feature>
<feature type="compositionally biased region" description="Low complexity" evidence="6">
    <location>
        <begin position="576"/>
        <end position="597"/>
    </location>
</feature>
<feature type="compositionally biased region" description="Low complexity" evidence="6">
    <location>
        <begin position="632"/>
        <end position="646"/>
    </location>
</feature>
<dbReference type="GO" id="GO:0051301">
    <property type="term" value="P:cell division"/>
    <property type="evidence" value="ECO:0007669"/>
    <property type="project" value="UniProtKB-KW"/>
</dbReference>
<dbReference type="Pfam" id="PF21041">
    <property type="entry name" value="XMAP215_CLASP_TOG"/>
    <property type="match status" value="1"/>
</dbReference>
<protein>
    <submittedName>
        <fullName evidence="8">(Atlantic silverside) hypothetical protein</fullName>
    </submittedName>
</protein>
<dbReference type="GO" id="GO:0005876">
    <property type="term" value="C:spindle microtubule"/>
    <property type="evidence" value="ECO:0007669"/>
    <property type="project" value="TreeGrafter"/>
</dbReference>
<dbReference type="GO" id="GO:0008017">
    <property type="term" value="F:microtubule binding"/>
    <property type="evidence" value="ECO:0007669"/>
    <property type="project" value="TreeGrafter"/>
</dbReference>
<name>A0A8S4ANV5_9TELE</name>
<evidence type="ECO:0000256" key="3">
    <source>
        <dbReference type="ARBA" id="ARBA00022737"/>
    </source>
</evidence>
<dbReference type="GO" id="GO:0045180">
    <property type="term" value="C:basal cortex"/>
    <property type="evidence" value="ECO:0007669"/>
    <property type="project" value="TreeGrafter"/>
</dbReference>
<evidence type="ECO:0000259" key="7">
    <source>
        <dbReference type="SMART" id="SM01349"/>
    </source>
</evidence>
<sequence>MNSCRRLPGDGLWEQHGAVSRPRPVASISCHRRRRGGTNWEGAPVDRLQEMEPSMDSCLAQVLQKDVGRRLQVGQEVIDYVLDRDKSPDLEQDQTALDKMVDAIASSWVNSSNFKVALLGLDLLSALVTRLQDRFRAQVGTVLPSLIDRLGDAKDQVRDQDQALLLKIMEQAASPQYIWDRMLGGFKHKNNRTREGVCLCLISTLNTYGAQGLTLSKIVPHICNLLGDPTSQVRDGAMSCLVEIYRHVGERFDEVQRSGNMIPSSGSDKNFEDEDSVDGGRSSSSSSSKAPPGGRRTVMSSVRRPSSASSTKITGKEAAAGAVDEEDFIKAFEDVPDLEDQLTKIKEVLSDDKHDWEHRVVALKKVRSIMLAGAAQYEGFPQQLRLLEPAFKLSAKDLRSQVFDHGAESVMPILLNLVPNSAKVMATSGMAAIRIILRHTHYPRLIPIISSNCTSKSVAVRRHVAVLTETIKKGIHDADSEARREAEHLFQALESTYQKALQSHLKSSDSIVSLPQSDRSSSSSQESLNRPFSVKSVIGGSISRGKLLSSRAPTASGSLQRSRSDIDVNAASSAKSRLSSVPASSPFSSASALPPGSYASLGRVRTRRQSSGSVGGASPSVVDSRGRSRAKVVSQSQPGSRSSSPGKLLGQGSYGRIPRAPPAAAPSTPADRRSRIPRSQGCSRETSPSRLGLGKDATPPSSGESQSKKHT</sequence>
<dbReference type="GO" id="GO:0090307">
    <property type="term" value="P:mitotic spindle assembly"/>
    <property type="evidence" value="ECO:0007669"/>
    <property type="project" value="TreeGrafter"/>
</dbReference>
<dbReference type="AlphaFoldDB" id="A0A8S4ANV5"/>
<feature type="repeat" description="HEAT" evidence="5">
    <location>
        <begin position="218"/>
        <end position="256"/>
    </location>
</feature>
<dbReference type="GO" id="GO:0040001">
    <property type="term" value="P:establishment of mitotic spindle localization"/>
    <property type="evidence" value="ECO:0007669"/>
    <property type="project" value="TreeGrafter"/>
</dbReference>
<feature type="compositionally biased region" description="Polar residues" evidence="6">
    <location>
        <begin position="680"/>
        <end position="689"/>
    </location>
</feature>
<dbReference type="EMBL" id="CAJRST010001113">
    <property type="protein sequence ID" value="CAG5866001.1"/>
    <property type="molecule type" value="Genomic_DNA"/>
</dbReference>
<dbReference type="PANTHER" id="PTHR21567">
    <property type="entry name" value="CLASP"/>
    <property type="match status" value="1"/>
</dbReference>
<dbReference type="InterPro" id="IPR021133">
    <property type="entry name" value="HEAT_type_2"/>
</dbReference>
<dbReference type="SMART" id="SM01349">
    <property type="entry name" value="TOG"/>
    <property type="match status" value="1"/>
</dbReference>
<accession>A0A8S4ANV5</accession>
<comment type="caution">
    <text evidence="8">The sequence shown here is derived from an EMBL/GenBank/DDBJ whole genome shotgun (WGS) entry which is preliminary data.</text>
</comment>
<dbReference type="GO" id="GO:0072686">
    <property type="term" value="C:mitotic spindle"/>
    <property type="evidence" value="ECO:0007669"/>
    <property type="project" value="TreeGrafter"/>
</dbReference>
<evidence type="ECO:0000256" key="5">
    <source>
        <dbReference type="PROSITE-ProRule" id="PRU00103"/>
    </source>
</evidence>
<feature type="region of interest" description="Disordered" evidence="6">
    <location>
        <begin position="256"/>
        <end position="319"/>
    </location>
</feature>
<dbReference type="InterPro" id="IPR016024">
    <property type="entry name" value="ARM-type_fold"/>
</dbReference>
<keyword evidence="2" id="KW-0963">Cytoplasm</keyword>
<dbReference type="GO" id="GO:0005794">
    <property type="term" value="C:Golgi apparatus"/>
    <property type="evidence" value="ECO:0007669"/>
    <property type="project" value="UniProtKB-SubCell"/>
</dbReference>
<dbReference type="GO" id="GO:0043515">
    <property type="term" value="F:kinetochore binding"/>
    <property type="evidence" value="ECO:0007669"/>
    <property type="project" value="TreeGrafter"/>
</dbReference>
<keyword evidence="3" id="KW-0677">Repeat</keyword>
<evidence type="ECO:0000313" key="8">
    <source>
        <dbReference type="EMBL" id="CAG5866001.1"/>
    </source>
</evidence>
<dbReference type="GO" id="GO:0000776">
    <property type="term" value="C:kinetochore"/>
    <property type="evidence" value="ECO:0007669"/>
    <property type="project" value="UniProtKB-KW"/>
</dbReference>
<proteinExistence type="predicted"/>
<reference evidence="8" key="1">
    <citation type="submission" date="2021-05" db="EMBL/GenBank/DDBJ databases">
        <authorList>
            <person name="Tigano A."/>
        </authorList>
    </citation>
    <scope>NUCLEOTIDE SEQUENCE</scope>
</reference>
<comment type="subcellular location">
    <subcellularLocation>
        <location evidence="1">Cytoplasm</location>
        <location evidence="1">Cytoskeleton</location>
    </subcellularLocation>
</comment>
<dbReference type="InterPro" id="IPR024395">
    <property type="entry name" value="CLASP_N_dom"/>
</dbReference>
<evidence type="ECO:0000256" key="1">
    <source>
        <dbReference type="ARBA" id="ARBA00004245"/>
    </source>
</evidence>
<dbReference type="InterPro" id="IPR034085">
    <property type="entry name" value="TOG"/>
</dbReference>
<dbReference type="Pfam" id="PF12348">
    <property type="entry name" value="CLASP_N"/>
    <property type="match status" value="1"/>
</dbReference>
<feature type="region of interest" description="Disordered" evidence="6">
    <location>
        <begin position="576"/>
        <end position="711"/>
    </location>
</feature>
<feature type="region of interest" description="Disordered" evidence="6">
    <location>
        <begin position="508"/>
        <end position="530"/>
    </location>
</feature>
<evidence type="ECO:0000313" key="9">
    <source>
        <dbReference type="Proteomes" id="UP000677803"/>
    </source>
</evidence>